<evidence type="ECO:0000313" key="4">
    <source>
        <dbReference type="Proteomes" id="UP000050562"/>
    </source>
</evidence>
<dbReference type="PANTHER" id="PTHR34980:SF3">
    <property type="entry name" value="BLR8105 PROTEIN"/>
    <property type="match status" value="1"/>
</dbReference>
<dbReference type="AlphaFoldDB" id="A0A0P9XX38"/>
<feature type="compositionally biased region" description="Acidic residues" evidence="1">
    <location>
        <begin position="290"/>
        <end position="299"/>
    </location>
</feature>
<feature type="region of interest" description="Disordered" evidence="1">
    <location>
        <begin position="266"/>
        <end position="299"/>
    </location>
</feature>
<sequence length="299" mass="32389">MAETHFKIVFEGQVRDGVEPEVAKANLARLFKSETAAVEKLFNGQPVALKRGLPHDEAEHYIKALYEAGVEARIEPDPAISASINEKDLPAPASPYAPPRSHVGTAEFAEHSTLKIFSINGRIGRLRYLAWTLVLSAASLALLSIAITIMSQSLIAGGLLIAIIAMVFVVISSMMGVQRLHDIGWSGWLLLLNLVPFVGSVFPFVMTAMPGTKGPNAYGAPQPPNSRGVKVLAGLWLLLIPVILISGIFGGMNTLKEEIEVQTDEYEQSLPYDDEAQRENAQSSQADTENVPEDESDSQ</sequence>
<dbReference type="GO" id="GO:0005886">
    <property type="term" value="C:plasma membrane"/>
    <property type="evidence" value="ECO:0007669"/>
    <property type="project" value="TreeGrafter"/>
</dbReference>
<evidence type="ECO:0000256" key="1">
    <source>
        <dbReference type="SAM" id="MobiDB-lite"/>
    </source>
</evidence>
<keyword evidence="2" id="KW-1133">Transmembrane helix</keyword>
<feature type="transmembrane region" description="Helical" evidence="2">
    <location>
        <begin position="155"/>
        <end position="177"/>
    </location>
</feature>
<dbReference type="Pfam" id="PF05656">
    <property type="entry name" value="DUF805"/>
    <property type="match status" value="1"/>
</dbReference>
<evidence type="ECO:0008006" key="5">
    <source>
        <dbReference type="Google" id="ProtNLM"/>
    </source>
</evidence>
<feature type="transmembrane region" description="Helical" evidence="2">
    <location>
        <begin position="189"/>
        <end position="209"/>
    </location>
</feature>
<evidence type="ECO:0000256" key="2">
    <source>
        <dbReference type="SAM" id="Phobius"/>
    </source>
</evidence>
<proteinExistence type="predicted"/>
<keyword evidence="2" id="KW-0472">Membrane</keyword>
<feature type="compositionally biased region" description="Acidic residues" evidence="1">
    <location>
        <begin position="266"/>
        <end position="276"/>
    </location>
</feature>
<feature type="compositionally biased region" description="Polar residues" evidence="1">
    <location>
        <begin position="279"/>
        <end position="288"/>
    </location>
</feature>
<dbReference type="EMBL" id="LJRC01000206">
    <property type="protein sequence ID" value="KPY33609.1"/>
    <property type="molecule type" value="Genomic_DNA"/>
</dbReference>
<dbReference type="RefSeq" id="WP_057410153.1">
    <property type="nucleotide sequence ID" value="NZ_LJRC01000206.1"/>
</dbReference>
<name>A0A0P9XX38_9PSED</name>
<gene>
    <name evidence="3" type="ORF">ALO52_01328</name>
</gene>
<feature type="transmembrane region" description="Helical" evidence="2">
    <location>
        <begin position="229"/>
        <end position="249"/>
    </location>
</feature>
<dbReference type="PANTHER" id="PTHR34980">
    <property type="entry name" value="INNER MEMBRANE PROTEIN-RELATED-RELATED"/>
    <property type="match status" value="1"/>
</dbReference>
<dbReference type="Proteomes" id="UP000050562">
    <property type="component" value="Unassembled WGS sequence"/>
</dbReference>
<accession>A0A0P9XX38</accession>
<comment type="caution">
    <text evidence="3">The sequence shown here is derived from an EMBL/GenBank/DDBJ whole genome shotgun (WGS) entry which is preliminary data.</text>
</comment>
<dbReference type="InterPro" id="IPR008523">
    <property type="entry name" value="DUF805"/>
</dbReference>
<protein>
    <recommendedName>
        <fullName evidence="5">DUF805 domain-containing protein</fullName>
    </recommendedName>
</protein>
<keyword evidence="2" id="KW-0812">Transmembrane</keyword>
<feature type="transmembrane region" description="Helical" evidence="2">
    <location>
        <begin position="128"/>
        <end position="149"/>
    </location>
</feature>
<evidence type="ECO:0000313" key="3">
    <source>
        <dbReference type="EMBL" id="KPY33609.1"/>
    </source>
</evidence>
<reference evidence="3 4" key="1">
    <citation type="submission" date="2015-09" db="EMBL/GenBank/DDBJ databases">
        <title>Genome announcement of multiple Pseudomonas syringae strains.</title>
        <authorList>
            <person name="Thakur S."/>
            <person name="Wang P.W."/>
            <person name="Gong Y."/>
            <person name="Weir B.S."/>
            <person name="Guttman D.S."/>
        </authorList>
    </citation>
    <scope>NUCLEOTIDE SEQUENCE [LARGE SCALE GENOMIC DNA]</scope>
    <source>
        <strain evidence="3 4">ICMP3956</strain>
    </source>
</reference>
<dbReference type="PATRIC" id="fig|251707.3.peg.1721"/>
<organism evidence="3 4">
    <name type="scientific">Pseudomonas syringae pv. primulae</name>
    <dbReference type="NCBI Taxonomy" id="251707"/>
    <lineage>
        <taxon>Bacteria</taxon>
        <taxon>Pseudomonadati</taxon>
        <taxon>Pseudomonadota</taxon>
        <taxon>Gammaproteobacteria</taxon>
        <taxon>Pseudomonadales</taxon>
        <taxon>Pseudomonadaceae</taxon>
        <taxon>Pseudomonas</taxon>
    </lineage>
</organism>